<name>A0A2G9ZFP3_9BACT</name>
<comment type="caution">
    <text evidence="1">The sequence shown here is derived from an EMBL/GenBank/DDBJ whole genome shotgun (WGS) entry which is preliminary data.</text>
</comment>
<evidence type="ECO:0000313" key="1">
    <source>
        <dbReference type="EMBL" id="PIP31989.1"/>
    </source>
</evidence>
<proteinExistence type="predicted"/>
<evidence type="ECO:0000313" key="2">
    <source>
        <dbReference type="Proteomes" id="UP000230447"/>
    </source>
</evidence>
<reference evidence="1 2" key="1">
    <citation type="submission" date="2017-09" db="EMBL/GenBank/DDBJ databases">
        <title>Depth-based differentiation of microbial function through sediment-hosted aquifers and enrichment of novel symbionts in the deep terrestrial subsurface.</title>
        <authorList>
            <person name="Probst A.J."/>
            <person name="Ladd B."/>
            <person name="Jarett J.K."/>
            <person name="Geller-Mcgrath D.E."/>
            <person name="Sieber C.M."/>
            <person name="Emerson J.B."/>
            <person name="Anantharaman K."/>
            <person name="Thomas B.C."/>
            <person name="Malmstrom R."/>
            <person name="Stieglmeier M."/>
            <person name="Klingl A."/>
            <person name="Woyke T."/>
            <person name="Ryan C.M."/>
            <person name="Banfield J.F."/>
        </authorList>
    </citation>
    <scope>NUCLEOTIDE SEQUENCE [LARGE SCALE GENOMIC DNA]</scope>
    <source>
        <strain evidence="1">CG23_combo_of_CG06-09_8_20_14_all_37_87_8</strain>
    </source>
</reference>
<sequence>MQGENLEFFPIPPDISLGHLGVDEKGHRKCMVLFFPGFFKKISRVWKTLAFCFACFEIIC</sequence>
<dbReference type="Proteomes" id="UP000230447">
    <property type="component" value="Unassembled WGS sequence"/>
</dbReference>
<organism evidence="1 2">
    <name type="scientific">bacterium (Candidatus Gribaldobacteria) CG23_combo_of_CG06-09_8_20_14_all_37_87_8</name>
    <dbReference type="NCBI Taxonomy" id="2014278"/>
    <lineage>
        <taxon>Bacteria</taxon>
        <taxon>Candidatus Gribaldobacteria</taxon>
    </lineage>
</organism>
<dbReference type="AlphaFoldDB" id="A0A2G9ZFP3"/>
<protein>
    <submittedName>
        <fullName evidence="1">Uncharacterized protein</fullName>
    </submittedName>
</protein>
<dbReference type="EMBL" id="PCSB01000012">
    <property type="protein sequence ID" value="PIP31989.1"/>
    <property type="molecule type" value="Genomic_DNA"/>
</dbReference>
<accession>A0A2G9ZFP3</accession>
<gene>
    <name evidence="1" type="ORF">COX24_00545</name>
</gene>